<accession>A0A061I0J2</accession>
<keyword evidence="9" id="KW-0393">Immunoglobulin domain</keyword>
<dbReference type="GO" id="GO:0001786">
    <property type="term" value="F:phosphatidylserine binding"/>
    <property type="evidence" value="ECO:0007669"/>
    <property type="project" value="TreeGrafter"/>
</dbReference>
<feature type="compositionally biased region" description="Low complexity" evidence="11">
    <location>
        <begin position="136"/>
        <end position="198"/>
    </location>
</feature>
<evidence type="ECO:0000256" key="2">
    <source>
        <dbReference type="ARBA" id="ARBA00022475"/>
    </source>
</evidence>
<feature type="compositionally biased region" description="Polar residues" evidence="11">
    <location>
        <begin position="218"/>
        <end position="232"/>
    </location>
</feature>
<keyword evidence="5 12" id="KW-1133">Transmembrane helix</keyword>
<evidence type="ECO:0000259" key="14">
    <source>
        <dbReference type="PROSITE" id="PS50835"/>
    </source>
</evidence>
<feature type="domain" description="Ig-like" evidence="14">
    <location>
        <begin position="20"/>
        <end position="126"/>
    </location>
</feature>
<proteinExistence type="inferred from homology"/>
<keyword evidence="7" id="KW-1015">Disulfide bond</keyword>
<comment type="similarity">
    <text evidence="10">Belongs to the immunoglobulin superfamily. TIM family.</text>
</comment>
<dbReference type="PROSITE" id="PS50835">
    <property type="entry name" value="IG_LIKE"/>
    <property type="match status" value="1"/>
</dbReference>
<protein>
    <submittedName>
        <fullName evidence="15">Putative hepatitis A virus cellular receptor 1 like protein</fullName>
    </submittedName>
</protein>
<dbReference type="Pfam" id="PF07686">
    <property type="entry name" value="V-set"/>
    <property type="match status" value="1"/>
</dbReference>
<keyword evidence="2" id="KW-1003">Cell membrane</keyword>
<dbReference type="InterPro" id="IPR013106">
    <property type="entry name" value="Ig_V-set"/>
</dbReference>
<dbReference type="Gene3D" id="2.60.40.10">
    <property type="entry name" value="Immunoglobulins"/>
    <property type="match status" value="1"/>
</dbReference>
<dbReference type="GO" id="GO:0001618">
    <property type="term" value="F:virus receptor activity"/>
    <property type="evidence" value="ECO:0007669"/>
    <property type="project" value="TreeGrafter"/>
</dbReference>
<reference evidence="16" key="1">
    <citation type="journal article" date="2013" name="Nat. Biotechnol.">
        <title>Chinese hamster genome sequenced from sorted chromosomes.</title>
        <authorList>
            <person name="Brinkrolf K."/>
            <person name="Rupp O."/>
            <person name="Laux H."/>
            <person name="Kollin F."/>
            <person name="Ernst W."/>
            <person name="Linke B."/>
            <person name="Kofler R."/>
            <person name="Romand S."/>
            <person name="Hesse F."/>
            <person name="Budach W.E."/>
            <person name="Galosy S."/>
            <person name="Muller D."/>
            <person name="Noll T."/>
            <person name="Wienberg J."/>
            <person name="Jostock T."/>
            <person name="Leonard M."/>
            <person name="Grillari J."/>
            <person name="Tauch A."/>
            <person name="Goesmann A."/>
            <person name="Helk B."/>
            <person name="Mott J.E."/>
            <person name="Puhler A."/>
            <person name="Borth N."/>
        </authorList>
    </citation>
    <scope>NUCLEOTIDE SEQUENCE [LARGE SCALE GENOMIC DNA]</scope>
    <source>
        <strain evidence="16">17A/GY</strain>
    </source>
</reference>
<feature type="region of interest" description="Disordered" evidence="11">
    <location>
        <begin position="136"/>
        <end position="238"/>
    </location>
</feature>
<keyword evidence="6 12" id="KW-0472">Membrane</keyword>
<feature type="signal peptide" evidence="13">
    <location>
        <begin position="1"/>
        <end position="25"/>
    </location>
</feature>
<sequence>MVDTMMLPQVFISGLLLLLPGAVDSYTVVKAVPGDPVTLPCTYSTFRGVYNICWGRGQCPSFNCVNTLIWTNGNSVVYQRSSRYQLKGNISGGNVSLTIENVIQSDSGLYCCRVEVPGWFNDLKVTFSLEVKPEIPTSLPTSPTTTRPTATERPTTTGRATTTVKPTTMSTRPTHVPTSPTVSTSTSTTPAQTQTHTPGKSQCGPGPRVPLIKPTTFDPYQTTDEVTETPSYTLPDCNDTVTSSDNSWNNYTESIPSGKQQKKMTKSFYIGISIAALLLSLLVCIVAIISYILMKKKSGSLSLVAFRISKVGSLGNTADGQSRAEDNVYIIEDSPYPQESVSWAP</sequence>
<name>A0A061I0J2_CRIGR</name>
<dbReference type="GO" id="GO:0033005">
    <property type="term" value="P:positive regulation of mast cell activation"/>
    <property type="evidence" value="ECO:0007669"/>
    <property type="project" value="TreeGrafter"/>
</dbReference>
<feature type="transmembrane region" description="Helical" evidence="12">
    <location>
        <begin position="268"/>
        <end position="293"/>
    </location>
</feature>
<dbReference type="PANTHER" id="PTHR47009:SF1">
    <property type="entry name" value="HEPATITIS A VIRUS CELLULAR RECEPTOR 1"/>
    <property type="match status" value="1"/>
</dbReference>
<evidence type="ECO:0000313" key="15">
    <source>
        <dbReference type="EMBL" id="ERE67565.1"/>
    </source>
</evidence>
<keyword evidence="15" id="KW-0675">Receptor</keyword>
<keyword evidence="3 12" id="KW-0812">Transmembrane</keyword>
<evidence type="ECO:0000256" key="5">
    <source>
        <dbReference type="ARBA" id="ARBA00022989"/>
    </source>
</evidence>
<evidence type="ECO:0000256" key="12">
    <source>
        <dbReference type="SAM" id="Phobius"/>
    </source>
</evidence>
<evidence type="ECO:0000256" key="13">
    <source>
        <dbReference type="SAM" id="SignalP"/>
    </source>
</evidence>
<evidence type="ECO:0000256" key="7">
    <source>
        <dbReference type="ARBA" id="ARBA00023157"/>
    </source>
</evidence>
<dbReference type="FunFam" id="2.60.40.10:FF:000774">
    <property type="entry name" value="Hepatitis A virus cellular receptor 1"/>
    <property type="match status" value="1"/>
</dbReference>
<dbReference type="GO" id="GO:0005886">
    <property type="term" value="C:plasma membrane"/>
    <property type="evidence" value="ECO:0007669"/>
    <property type="project" value="UniProtKB-SubCell"/>
</dbReference>
<gene>
    <name evidence="15" type="ORF">H671_7g18582</name>
</gene>
<evidence type="ECO:0000256" key="8">
    <source>
        <dbReference type="ARBA" id="ARBA00023180"/>
    </source>
</evidence>
<dbReference type="InterPro" id="IPR003599">
    <property type="entry name" value="Ig_sub"/>
</dbReference>
<dbReference type="AlphaFoldDB" id="A0A061I0J2"/>
<dbReference type="InterPro" id="IPR052331">
    <property type="entry name" value="TIM_domain-containing_protein"/>
</dbReference>
<evidence type="ECO:0000313" key="16">
    <source>
        <dbReference type="Proteomes" id="UP000030759"/>
    </source>
</evidence>
<dbReference type="GO" id="GO:0009986">
    <property type="term" value="C:cell surface"/>
    <property type="evidence" value="ECO:0007669"/>
    <property type="project" value="TreeGrafter"/>
</dbReference>
<organism evidence="15 16">
    <name type="scientific">Cricetulus griseus</name>
    <name type="common">Chinese hamster</name>
    <name type="synonym">Cricetulus barabensis griseus</name>
    <dbReference type="NCBI Taxonomy" id="10029"/>
    <lineage>
        <taxon>Eukaryota</taxon>
        <taxon>Metazoa</taxon>
        <taxon>Chordata</taxon>
        <taxon>Craniata</taxon>
        <taxon>Vertebrata</taxon>
        <taxon>Euteleostomi</taxon>
        <taxon>Mammalia</taxon>
        <taxon>Eutheria</taxon>
        <taxon>Euarchontoglires</taxon>
        <taxon>Glires</taxon>
        <taxon>Rodentia</taxon>
        <taxon>Myomorpha</taxon>
        <taxon>Muroidea</taxon>
        <taxon>Cricetidae</taxon>
        <taxon>Cricetinae</taxon>
        <taxon>Cricetulus</taxon>
    </lineage>
</organism>
<evidence type="ECO:0000256" key="3">
    <source>
        <dbReference type="ARBA" id="ARBA00022692"/>
    </source>
</evidence>
<evidence type="ECO:0000256" key="1">
    <source>
        <dbReference type="ARBA" id="ARBA00004251"/>
    </source>
</evidence>
<comment type="subcellular location">
    <subcellularLocation>
        <location evidence="1">Cell membrane</location>
        <topology evidence="1">Single-pass type I membrane protein</topology>
    </subcellularLocation>
</comment>
<dbReference type="EMBL" id="KE682206">
    <property type="protein sequence ID" value="ERE67565.1"/>
    <property type="molecule type" value="Genomic_DNA"/>
</dbReference>
<keyword evidence="8" id="KW-0325">Glycoprotein</keyword>
<evidence type="ECO:0000256" key="10">
    <source>
        <dbReference type="ARBA" id="ARBA00038203"/>
    </source>
</evidence>
<dbReference type="GO" id="GO:0006911">
    <property type="term" value="P:phagocytosis, engulfment"/>
    <property type="evidence" value="ECO:0007669"/>
    <property type="project" value="TreeGrafter"/>
</dbReference>
<evidence type="ECO:0000256" key="4">
    <source>
        <dbReference type="ARBA" id="ARBA00022729"/>
    </source>
</evidence>
<dbReference type="SUPFAM" id="SSF48726">
    <property type="entry name" value="Immunoglobulin"/>
    <property type="match status" value="1"/>
</dbReference>
<keyword evidence="4 13" id="KW-0732">Signal</keyword>
<dbReference type="Proteomes" id="UP000030759">
    <property type="component" value="Unassembled WGS sequence"/>
</dbReference>
<dbReference type="InterPro" id="IPR013783">
    <property type="entry name" value="Ig-like_fold"/>
</dbReference>
<evidence type="ECO:0000256" key="6">
    <source>
        <dbReference type="ARBA" id="ARBA00023136"/>
    </source>
</evidence>
<dbReference type="InterPro" id="IPR036179">
    <property type="entry name" value="Ig-like_dom_sf"/>
</dbReference>
<dbReference type="PANTHER" id="PTHR47009">
    <property type="entry name" value="HEPATITIS A VIRUS CELLULAR RECEPTOR 1 HOMOLOG"/>
    <property type="match status" value="1"/>
</dbReference>
<evidence type="ECO:0000256" key="11">
    <source>
        <dbReference type="SAM" id="MobiDB-lite"/>
    </source>
</evidence>
<dbReference type="InterPro" id="IPR007110">
    <property type="entry name" value="Ig-like_dom"/>
</dbReference>
<evidence type="ECO:0000256" key="9">
    <source>
        <dbReference type="ARBA" id="ARBA00023319"/>
    </source>
</evidence>
<dbReference type="SMART" id="SM00409">
    <property type="entry name" value="IG"/>
    <property type="match status" value="1"/>
</dbReference>
<feature type="chain" id="PRO_5001604596" evidence="13">
    <location>
        <begin position="26"/>
        <end position="345"/>
    </location>
</feature>